<comment type="catalytic activity">
    <reaction evidence="1">
        <text>ATP + protein L-histidine = ADP + protein N-phospho-L-histidine.</text>
        <dbReference type="EC" id="2.7.13.3"/>
    </reaction>
</comment>
<evidence type="ECO:0000256" key="14">
    <source>
        <dbReference type="SAM" id="Coils"/>
    </source>
</evidence>
<evidence type="ECO:0000256" key="9">
    <source>
        <dbReference type="ARBA" id="ARBA00022777"/>
    </source>
</evidence>
<dbReference type="InterPro" id="IPR058544">
    <property type="entry name" value="ETR1_N"/>
</dbReference>
<dbReference type="PANTHER" id="PTHR43547">
    <property type="entry name" value="TWO-COMPONENT HISTIDINE KINASE"/>
    <property type="match status" value="1"/>
</dbReference>
<evidence type="ECO:0000256" key="2">
    <source>
        <dbReference type="ARBA" id="ARBA00004236"/>
    </source>
</evidence>
<proteinExistence type="predicted"/>
<dbReference type="STRING" id="375574.GCA_001418035_00846"/>
<keyword evidence="6 13" id="KW-0597">Phosphoprotein</keyword>
<dbReference type="GO" id="GO:0005524">
    <property type="term" value="F:ATP binding"/>
    <property type="evidence" value="ECO:0007669"/>
    <property type="project" value="UniProtKB-KW"/>
</dbReference>
<dbReference type="SMART" id="SM00448">
    <property type="entry name" value="REC"/>
    <property type="match status" value="1"/>
</dbReference>
<evidence type="ECO:0000256" key="6">
    <source>
        <dbReference type="ARBA" id="ARBA00022553"/>
    </source>
</evidence>
<evidence type="ECO:0000313" key="20">
    <source>
        <dbReference type="EMBL" id="CUA82188.1"/>
    </source>
</evidence>
<evidence type="ECO:0000256" key="1">
    <source>
        <dbReference type="ARBA" id="ARBA00000085"/>
    </source>
</evidence>
<dbReference type="EC" id="2.7.13.3" evidence="4"/>
<evidence type="ECO:0000256" key="4">
    <source>
        <dbReference type="ARBA" id="ARBA00012438"/>
    </source>
</evidence>
<dbReference type="CDD" id="cd16922">
    <property type="entry name" value="HATPase_EvgS-ArcB-TorS-like"/>
    <property type="match status" value="1"/>
</dbReference>
<dbReference type="InterPro" id="IPR013656">
    <property type="entry name" value="PAS_4"/>
</dbReference>
<dbReference type="Pfam" id="PF08448">
    <property type="entry name" value="PAS_4"/>
    <property type="match status" value="1"/>
</dbReference>
<dbReference type="InterPro" id="IPR000014">
    <property type="entry name" value="PAS"/>
</dbReference>
<dbReference type="CDD" id="cd00130">
    <property type="entry name" value="PAS"/>
    <property type="match status" value="2"/>
</dbReference>
<dbReference type="InterPro" id="IPR003661">
    <property type="entry name" value="HisK_dim/P_dom"/>
</dbReference>
<dbReference type="PROSITE" id="PS50110">
    <property type="entry name" value="RESPONSE_REGULATORY"/>
    <property type="match status" value="1"/>
</dbReference>
<dbReference type="Pfam" id="PF25487">
    <property type="entry name" value="ETR1_N"/>
    <property type="match status" value="1"/>
</dbReference>
<dbReference type="InterPro" id="IPR001789">
    <property type="entry name" value="Sig_transdc_resp-reg_receiver"/>
</dbReference>
<feature type="domain" description="PAC" evidence="19">
    <location>
        <begin position="290"/>
        <end position="342"/>
    </location>
</feature>
<dbReference type="PROSITE" id="PS50109">
    <property type="entry name" value="HIS_KIN"/>
    <property type="match status" value="1"/>
</dbReference>
<feature type="transmembrane region" description="Helical" evidence="15">
    <location>
        <begin position="106"/>
        <end position="126"/>
    </location>
</feature>
<keyword evidence="5" id="KW-1003">Cell membrane</keyword>
<evidence type="ECO:0000256" key="11">
    <source>
        <dbReference type="ARBA" id="ARBA00023012"/>
    </source>
</evidence>
<dbReference type="SUPFAM" id="SSF55874">
    <property type="entry name" value="ATPase domain of HSP90 chaperone/DNA topoisomerase II/histidine kinase"/>
    <property type="match status" value="1"/>
</dbReference>
<evidence type="ECO:0000256" key="7">
    <source>
        <dbReference type="ARBA" id="ARBA00022679"/>
    </source>
</evidence>
<dbReference type="GO" id="GO:0000155">
    <property type="term" value="F:phosphorelay sensor kinase activity"/>
    <property type="evidence" value="ECO:0007669"/>
    <property type="project" value="InterPro"/>
</dbReference>
<dbReference type="Gene3D" id="3.30.450.20">
    <property type="entry name" value="PAS domain"/>
    <property type="match status" value="2"/>
</dbReference>
<dbReference type="Pfam" id="PF00989">
    <property type="entry name" value="PAS"/>
    <property type="match status" value="1"/>
</dbReference>
<keyword evidence="15" id="KW-1133">Transmembrane helix</keyword>
<dbReference type="EMBL" id="CYHA01000002">
    <property type="protein sequence ID" value="CUA82188.1"/>
    <property type="molecule type" value="Genomic_DNA"/>
</dbReference>
<dbReference type="CDD" id="cd00082">
    <property type="entry name" value="HisKA"/>
    <property type="match status" value="1"/>
</dbReference>
<dbReference type="InterPro" id="IPR005467">
    <property type="entry name" value="His_kinase_dom"/>
</dbReference>
<protein>
    <recommendedName>
        <fullName evidence="4">histidine kinase</fullName>
        <ecNumber evidence="4">2.7.13.3</ecNumber>
    </recommendedName>
</protein>
<keyword evidence="10" id="KW-0067">ATP-binding</keyword>
<dbReference type="SMART" id="SM00091">
    <property type="entry name" value="PAS"/>
    <property type="match status" value="2"/>
</dbReference>
<dbReference type="InterPro" id="IPR003594">
    <property type="entry name" value="HATPase_dom"/>
</dbReference>
<dbReference type="Pfam" id="PF00512">
    <property type="entry name" value="HisKA"/>
    <property type="match status" value="1"/>
</dbReference>
<sequence length="877" mass="96433">MPKTQLSDEATILMKKTLPESSRVWLRIALTAGTLVLLVILAILNNKGLLFSRSGFLPHGVCYTWMPGVLQLHVVSDLLIGLAYFAIPAVLVYFVRRRRDLPFNWLLLLFGAFIISCGTTHFVEVLTLWYPYYWLSGVIKLVTAVVSIGTALALMSIMPKALQVPSIEQMEAEVEERRRVEEALRQTQAELEQRVVARTAELEAVHARLQNQQKWWQATVESIGDGVITVDNGGQILLVNNLAGELTGWSEQDAIGQPLAAVLQLADEHGLPLDTRILDAALAEEGTPAPGSSLQLINRDGQTLPVALTATPIRDASGARVGCVVVLRDIRTEYEFERQRQALTQDLASAQALFDTVFTQAPLGLALFDLDLRFIRVNEALAQINGIPQEEHLGRTVEELLPDVEQAVSRTLRTVAETGEHVIGHEVSGMTPAENGRLRAWSVSYFPIRFNGRISALGAVCEEITDKKEAERERMLLLEAEREARAEAEAANRLKDEFLATVSHELRTPLHSMLGWLHLIESNKLPPEEVKKAIGRIHNNARTQTKLIDDLLDVSRIVAGKLRLEARSVDPYAITRAAIDTVRAGAEARGIRIDTHFDESGIKLMADPDRLQQIIWNLLSNAVKFTPDEGQIDVSVRKLGAQLEISIADTGQGIPPEYLPLIFERFRQSPAGSKRKLGLGLGLAIVRQLVQMHGGTVSAHSEGVDKGATFTVRLPIVVQPGETPMALEQTDSAAATPAGGPKLAGLRLFVVDDETDAREVVVKTLTGFGAEVWAADSVEAALSQLERQQPDVLISDIGLPELDGYDLVRELRRREKEEGRRLLPAIALTAYGRPEDRLKALAAGFQLHLSKAAVGPEELVEHVLEVLHSYGSGRQKP</sequence>
<dbReference type="Gene3D" id="3.40.50.2300">
    <property type="match status" value="1"/>
</dbReference>
<gene>
    <name evidence="20" type="ORF">Ga0061063_1053</name>
</gene>
<evidence type="ECO:0000256" key="12">
    <source>
        <dbReference type="ARBA" id="ARBA00023136"/>
    </source>
</evidence>
<feature type="domain" description="Response regulatory" evidence="17">
    <location>
        <begin position="747"/>
        <end position="866"/>
    </location>
</feature>
<dbReference type="FunFam" id="3.30.565.10:FF:000023">
    <property type="entry name" value="PAS domain-containing sensor histidine kinase"/>
    <property type="match status" value="1"/>
</dbReference>
<organism evidence="20 21">
    <name type="scientific">Gulbenkiania indica</name>
    <dbReference type="NCBI Taxonomy" id="375574"/>
    <lineage>
        <taxon>Bacteria</taxon>
        <taxon>Pseudomonadati</taxon>
        <taxon>Pseudomonadota</taxon>
        <taxon>Betaproteobacteria</taxon>
        <taxon>Neisseriales</taxon>
        <taxon>Chromobacteriaceae</taxon>
        <taxon>Gulbenkiania</taxon>
    </lineage>
</organism>
<dbReference type="InterPro" id="IPR000700">
    <property type="entry name" value="PAS-assoc_C"/>
</dbReference>
<keyword evidence="12 15" id="KW-0472">Membrane</keyword>
<evidence type="ECO:0000256" key="3">
    <source>
        <dbReference type="ARBA" id="ARBA00004314"/>
    </source>
</evidence>
<keyword evidence="15" id="KW-0812">Transmembrane</keyword>
<feature type="domain" description="PAS" evidence="18">
    <location>
        <begin position="212"/>
        <end position="285"/>
    </location>
</feature>
<dbReference type="Pfam" id="PF02518">
    <property type="entry name" value="HATPase_c"/>
    <property type="match status" value="1"/>
</dbReference>
<dbReference type="InterPro" id="IPR036097">
    <property type="entry name" value="HisK_dim/P_sf"/>
</dbReference>
<dbReference type="AlphaFoldDB" id="A0A0K6GUA5"/>
<evidence type="ECO:0000259" key="19">
    <source>
        <dbReference type="PROSITE" id="PS50113"/>
    </source>
</evidence>
<dbReference type="InterPro" id="IPR004358">
    <property type="entry name" value="Sig_transdc_His_kin-like_C"/>
</dbReference>
<keyword evidence="21" id="KW-1185">Reference proteome</keyword>
<dbReference type="Pfam" id="PF00072">
    <property type="entry name" value="Response_reg"/>
    <property type="match status" value="1"/>
</dbReference>
<dbReference type="RefSeq" id="WP_055433521.1">
    <property type="nucleotide sequence ID" value="NZ_CYHA01000002.1"/>
</dbReference>
<dbReference type="PROSITE" id="PS50113">
    <property type="entry name" value="PAC"/>
    <property type="match status" value="1"/>
</dbReference>
<dbReference type="FunFam" id="1.10.287.130:FF:000001">
    <property type="entry name" value="Two-component sensor histidine kinase"/>
    <property type="match status" value="1"/>
</dbReference>
<comment type="subcellular location">
    <subcellularLocation>
        <location evidence="2">Cell membrane</location>
    </subcellularLocation>
    <subcellularLocation>
        <location evidence="3">Membrane raft</location>
        <topology evidence="3">Multi-pass membrane protein</topology>
    </subcellularLocation>
</comment>
<keyword evidence="14" id="KW-0175">Coiled coil</keyword>
<evidence type="ECO:0000256" key="15">
    <source>
        <dbReference type="SAM" id="Phobius"/>
    </source>
</evidence>
<evidence type="ECO:0000259" key="17">
    <source>
        <dbReference type="PROSITE" id="PS50110"/>
    </source>
</evidence>
<dbReference type="InterPro" id="IPR013767">
    <property type="entry name" value="PAS_fold"/>
</dbReference>
<keyword evidence="9" id="KW-0418">Kinase</keyword>
<feature type="coiled-coil region" evidence="14">
    <location>
        <begin position="461"/>
        <end position="497"/>
    </location>
</feature>
<dbReference type="InterPro" id="IPR036890">
    <property type="entry name" value="HATPase_C_sf"/>
</dbReference>
<dbReference type="PANTHER" id="PTHR43547:SF2">
    <property type="entry name" value="HYBRID SIGNAL TRANSDUCTION HISTIDINE KINASE C"/>
    <property type="match status" value="1"/>
</dbReference>
<dbReference type="SUPFAM" id="SSF55785">
    <property type="entry name" value="PYP-like sensor domain (PAS domain)"/>
    <property type="match status" value="2"/>
</dbReference>
<dbReference type="Gene3D" id="1.10.287.130">
    <property type="match status" value="1"/>
</dbReference>
<dbReference type="InterPro" id="IPR035965">
    <property type="entry name" value="PAS-like_dom_sf"/>
</dbReference>
<dbReference type="GO" id="GO:0005886">
    <property type="term" value="C:plasma membrane"/>
    <property type="evidence" value="ECO:0007669"/>
    <property type="project" value="UniProtKB-SubCell"/>
</dbReference>
<evidence type="ECO:0000313" key="21">
    <source>
        <dbReference type="Proteomes" id="UP000243535"/>
    </source>
</evidence>
<dbReference type="SMART" id="SM00388">
    <property type="entry name" value="HisKA"/>
    <property type="match status" value="1"/>
</dbReference>
<accession>A0A0K6GUA5</accession>
<evidence type="ECO:0000259" key="16">
    <source>
        <dbReference type="PROSITE" id="PS50109"/>
    </source>
</evidence>
<keyword evidence="11" id="KW-0902">Two-component regulatory system</keyword>
<evidence type="ECO:0000256" key="8">
    <source>
        <dbReference type="ARBA" id="ARBA00022741"/>
    </source>
</evidence>
<reference evidence="21" key="1">
    <citation type="submission" date="2015-08" db="EMBL/GenBank/DDBJ databases">
        <authorList>
            <person name="Varghese N."/>
        </authorList>
    </citation>
    <scope>NUCLEOTIDE SEQUENCE [LARGE SCALE GENOMIC DNA]</scope>
    <source>
        <strain evidence="21">DSM 17901</strain>
    </source>
</reference>
<dbReference type="PROSITE" id="PS50112">
    <property type="entry name" value="PAS"/>
    <property type="match status" value="2"/>
</dbReference>
<evidence type="ECO:0000256" key="13">
    <source>
        <dbReference type="PROSITE-ProRule" id="PRU00169"/>
    </source>
</evidence>
<keyword evidence="7" id="KW-0808">Transferase</keyword>
<dbReference type="InterPro" id="IPR011006">
    <property type="entry name" value="CheY-like_superfamily"/>
</dbReference>
<evidence type="ECO:0000259" key="18">
    <source>
        <dbReference type="PROSITE" id="PS50112"/>
    </source>
</evidence>
<dbReference type="SUPFAM" id="SSF52172">
    <property type="entry name" value="CheY-like"/>
    <property type="match status" value="1"/>
</dbReference>
<feature type="modified residue" description="4-aspartylphosphate" evidence="13">
    <location>
        <position position="796"/>
    </location>
</feature>
<dbReference type="OrthoDB" id="8887826at2"/>
<dbReference type="GO" id="GO:0006355">
    <property type="term" value="P:regulation of DNA-templated transcription"/>
    <property type="evidence" value="ECO:0007669"/>
    <property type="project" value="InterPro"/>
</dbReference>
<dbReference type="SMART" id="SM00387">
    <property type="entry name" value="HATPase_c"/>
    <property type="match status" value="1"/>
</dbReference>
<feature type="transmembrane region" description="Helical" evidence="15">
    <location>
        <begin position="24"/>
        <end position="44"/>
    </location>
</feature>
<feature type="domain" description="Histidine kinase" evidence="16">
    <location>
        <begin position="501"/>
        <end position="718"/>
    </location>
</feature>
<dbReference type="SUPFAM" id="SSF47384">
    <property type="entry name" value="Homodimeric domain of signal transducing histidine kinase"/>
    <property type="match status" value="1"/>
</dbReference>
<evidence type="ECO:0000256" key="10">
    <source>
        <dbReference type="ARBA" id="ARBA00022840"/>
    </source>
</evidence>
<dbReference type="GO" id="GO:0045121">
    <property type="term" value="C:membrane raft"/>
    <property type="evidence" value="ECO:0007669"/>
    <property type="project" value="UniProtKB-SubCell"/>
</dbReference>
<feature type="domain" description="PAS" evidence="18">
    <location>
        <begin position="350"/>
        <end position="419"/>
    </location>
</feature>
<evidence type="ECO:0000256" key="5">
    <source>
        <dbReference type="ARBA" id="ARBA00022475"/>
    </source>
</evidence>
<dbReference type="NCBIfam" id="TIGR00229">
    <property type="entry name" value="sensory_box"/>
    <property type="match status" value="2"/>
</dbReference>
<keyword evidence="8" id="KW-0547">Nucleotide-binding</keyword>
<dbReference type="PRINTS" id="PR00344">
    <property type="entry name" value="BCTRLSENSOR"/>
</dbReference>
<dbReference type="Gene3D" id="3.30.565.10">
    <property type="entry name" value="Histidine kinase-like ATPase, C-terminal domain"/>
    <property type="match status" value="1"/>
</dbReference>
<dbReference type="Proteomes" id="UP000243535">
    <property type="component" value="Unassembled WGS sequence"/>
</dbReference>
<feature type="transmembrane region" description="Helical" evidence="15">
    <location>
        <begin position="74"/>
        <end position="94"/>
    </location>
</feature>
<name>A0A0K6GUA5_9NEIS</name>